<dbReference type="EMBL" id="JACHMV010000001">
    <property type="protein sequence ID" value="MBB4777154.1"/>
    <property type="molecule type" value="Genomic_DNA"/>
</dbReference>
<organism evidence="2 3">
    <name type="scientific">Actinomadura livida</name>
    <dbReference type="NCBI Taxonomy" id="79909"/>
    <lineage>
        <taxon>Bacteria</taxon>
        <taxon>Bacillati</taxon>
        <taxon>Actinomycetota</taxon>
        <taxon>Actinomycetes</taxon>
        <taxon>Streptosporangiales</taxon>
        <taxon>Thermomonosporaceae</taxon>
        <taxon>Actinomadura</taxon>
    </lineage>
</organism>
<gene>
    <name evidence="2" type="ORF">F4557_005572</name>
</gene>
<protein>
    <submittedName>
        <fullName evidence="2">Uncharacterized protein</fullName>
    </submittedName>
</protein>
<comment type="caution">
    <text evidence="2">The sequence shown here is derived from an EMBL/GenBank/DDBJ whole genome shotgun (WGS) entry which is preliminary data.</text>
</comment>
<feature type="region of interest" description="Disordered" evidence="1">
    <location>
        <begin position="15"/>
        <end position="45"/>
    </location>
</feature>
<evidence type="ECO:0000256" key="1">
    <source>
        <dbReference type="SAM" id="MobiDB-lite"/>
    </source>
</evidence>
<dbReference type="RefSeq" id="WP_184887422.1">
    <property type="nucleotide sequence ID" value="NZ_BAAAHD010000052.1"/>
</dbReference>
<sequence>MAACAVLACTALTACGGAETSGPPPSSSPTASPSASRSASGEPAEERLVLRWRKTGGLAGIGGPGSIPEFSLYSSGRAIVAAERPDSRPPNRELTQYRLKPQALQRLLDGARAAGFDRSHTVGSDQIADAVVTVVTMGDAKTRIIEPGWPGSRESLFLKQLAPEGWPADDQAAPPEPYTPERTAVLAGEITGDGTARPWPLGPLGDGVPAAGGICTLAPSAKVPETRPGTAWRSDGTTYSVRLRPLLPAEDSCGDLD</sequence>
<dbReference type="Proteomes" id="UP000549343">
    <property type="component" value="Unassembled WGS sequence"/>
</dbReference>
<dbReference type="AlphaFoldDB" id="A0A7W7N0J4"/>
<evidence type="ECO:0000313" key="2">
    <source>
        <dbReference type="EMBL" id="MBB4777154.1"/>
    </source>
</evidence>
<name>A0A7W7N0J4_9ACTN</name>
<proteinExistence type="predicted"/>
<feature type="compositionally biased region" description="Low complexity" evidence="1">
    <location>
        <begin position="28"/>
        <end position="42"/>
    </location>
</feature>
<reference evidence="2 3" key="1">
    <citation type="submission" date="2020-08" db="EMBL/GenBank/DDBJ databases">
        <title>Sequencing the genomes of 1000 actinobacteria strains.</title>
        <authorList>
            <person name="Klenk H.-P."/>
        </authorList>
    </citation>
    <scope>NUCLEOTIDE SEQUENCE [LARGE SCALE GENOMIC DNA]</scope>
    <source>
        <strain evidence="2 3">DSM 44772</strain>
    </source>
</reference>
<accession>A0A7W7N0J4</accession>
<evidence type="ECO:0000313" key="3">
    <source>
        <dbReference type="Proteomes" id="UP000549343"/>
    </source>
</evidence>